<evidence type="ECO:0000313" key="2">
    <source>
        <dbReference type="Proteomes" id="UP000827872"/>
    </source>
</evidence>
<name>A0ACB8FAM6_9SAUR</name>
<protein>
    <submittedName>
        <fullName evidence="1">DnaJ sub B member 11</fullName>
    </submittedName>
</protein>
<sequence>MSPRFLGGLLLLLCMLGAAIAGRDFYKILGVSRSASVKDIKKAYRKLALHLHPDRNPDDPRAQEKFQDLGAAYEVSKEAKRLSKL</sequence>
<accession>A0ACB8FAM6</accession>
<dbReference type="EMBL" id="CM037621">
    <property type="protein sequence ID" value="KAH8002196.1"/>
    <property type="molecule type" value="Genomic_DNA"/>
</dbReference>
<comment type="caution">
    <text evidence="1">The sequence shown here is derived from an EMBL/GenBank/DDBJ whole genome shotgun (WGS) entry which is preliminary data.</text>
</comment>
<gene>
    <name evidence="1" type="primary">DNAJB11_2</name>
    <name evidence="1" type="ORF">K3G42_021057</name>
</gene>
<dbReference type="Proteomes" id="UP000827872">
    <property type="component" value="Linkage Group LG08"/>
</dbReference>
<organism evidence="1 2">
    <name type="scientific">Sphaerodactylus townsendi</name>
    <dbReference type="NCBI Taxonomy" id="933632"/>
    <lineage>
        <taxon>Eukaryota</taxon>
        <taxon>Metazoa</taxon>
        <taxon>Chordata</taxon>
        <taxon>Craniata</taxon>
        <taxon>Vertebrata</taxon>
        <taxon>Euteleostomi</taxon>
        <taxon>Lepidosauria</taxon>
        <taxon>Squamata</taxon>
        <taxon>Bifurcata</taxon>
        <taxon>Gekkota</taxon>
        <taxon>Sphaerodactylidae</taxon>
        <taxon>Sphaerodactylus</taxon>
    </lineage>
</organism>
<proteinExistence type="predicted"/>
<reference evidence="1" key="1">
    <citation type="submission" date="2021-08" db="EMBL/GenBank/DDBJ databases">
        <title>The first chromosome-level gecko genome reveals the dynamic sex chromosomes of Neotropical dwarf geckos (Sphaerodactylidae: Sphaerodactylus).</title>
        <authorList>
            <person name="Pinto B.J."/>
            <person name="Keating S.E."/>
            <person name="Gamble T."/>
        </authorList>
    </citation>
    <scope>NUCLEOTIDE SEQUENCE</scope>
    <source>
        <strain evidence="1">TG3544</strain>
    </source>
</reference>
<keyword evidence="2" id="KW-1185">Reference proteome</keyword>
<evidence type="ECO:0000313" key="1">
    <source>
        <dbReference type="EMBL" id="KAH8002196.1"/>
    </source>
</evidence>